<dbReference type="EMBL" id="GHWJ01010548">
    <property type="protein sequence ID" value="NOV43285.1"/>
    <property type="molecule type" value="Transcribed_RNA"/>
</dbReference>
<feature type="signal peptide" evidence="1">
    <location>
        <begin position="1"/>
        <end position="17"/>
    </location>
</feature>
<evidence type="ECO:0000256" key="1">
    <source>
        <dbReference type="SAM" id="SignalP"/>
    </source>
</evidence>
<keyword evidence="1" id="KW-0732">Signal</keyword>
<dbReference type="AlphaFoldDB" id="A0A6M2DAW4"/>
<reference evidence="2" key="1">
    <citation type="submission" date="2019-09" db="EMBL/GenBank/DDBJ databases">
        <title>Organ-specific transcriptomic study of the physiology of the cattle tick, Rhipicephalus microplus.</title>
        <authorList>
            <person name="Tirloni L."/>
            <person name="Braz G."/>
            <person name="Gandara A.C.P."/>
            <person name="Sabadin G.A."/>
            <person name="da Silva R.M."/>
            <person name="Guizzo M.G."/>
            <person name="Machado J.A."/>
            <person name="Costa E.P."/>
            <person name="Gomes H.F."/>
            <person name="Moraes J."/>
            <person name="Mota M.B.S."/>
            <person name="Mesquita R.D."/>
            <person name="Alvarenga P.H."/>
            <person name="Alves F."/>
            <person name="Seixas A."/>
            <person name="da Fonseca R.N."/>
            <person name="Fogaca A."/>
            <person name="Logullo C."/>
            <person name="Tanaka A."/>
            <person name="Daffre S."/>
            <person name="Termignoni C."/>
            <person name="Vaz I.S.Jr."/>
            <person name="Oliveira P.L."/>
            <person name="Ribeiro J.M."/>
        </authorList>
    </citation>
    <scope>NUCLEOTIDE SEQUENCE</scope>
    <source>
        <strain evidence="2">Porto Alegre</strain>
    </source>
</reference>
<feature type="chain" id="PRO_5027088515" evidence="1">
    <location>
        <begin position="18"/>
        <end position="79"/>
    </location>
</feature>
<protein>
    <submittedName>
        <fullName evidence="2">Putative secreted protein</fullName>
    </submittedName>
</protein>
<sequence length="79" mass="8845">MLCSLSYFSALLCPVQGNGLCCVFPTNPVLCLLQLHYPSGPNRKILFVCRTFGKTNWMGQGASLTSFLKRSVHKNKIFF</sequence>
<organism evidence="2">
    <name type="scientific">Rhipicephalus microplus</name>
    <name type="common">Cattle tick</name>
    <name type="synonym">Boophilus microplus</name>
    <dbReference type="NCBI Taxonomy" id="6941"/>
    <lineage>
        <taxon>Eukaryota</taxon>
        <taxon>Metazoa</taxon>
        <taxon>Ecdysozoa</taxon>
        <taxon>Arthropoda</taxon>
        <taxon>Chelicerata</taxon>
        <taxon>Arachnida</taxon>
        <taxon>Acari</taxon>
        <taxon>Parasitiformes</taxon>
        <taxon>Ixodida</taxon>
        <taxon>Ixodoidea</taxon>
        <taxon>Ixodidae</taxon>
        <taxon>Rhipicephalinae</taxon>
        <taxon>Rhipicephalus</taxon>
        <taxon>Boophilus</taxon>
    </lineage>
</organism>
<proteinExistence type="predicted"/>
<accession>A0A6M2DAW4</accession>
<name>A0A6M2DAW4_RHIMP</name>
<evidence type="ECO:0000313" key="2">
    <source>
        <dbReference type="EMBL" id="NOV43285.1"/>
    </source>
</evidence>